<dbReference type="eggNOG" id="ENOG502R5BY">
    <property type="taxonomic scope" value="Eukaryota"/>
</dbReference>
<gene>
    <name evidence="1" type="ordered locus">Os04g0443400</name>
    <name evidence="1" type="ORF">OSNPB_040443400</name>
</gene>
<dbReference type="Gramene" id="Os04t0443400-00">
    <property type="protein sequence ID" value="Os04t0443400-00"/>
    <property type="gene ID" value="Os04g0443400"/>
</dbReference>
<organism evidence="1 2">
    <name type="scientific">Oryza sativa subsp. japonica</name>
    <name type="common">Rice</name>
    <dbReference type="NCBI Taxonomy" id="39947"/>
    <lineage>
        <taxon>Eukaryota</taxon>
        <taxon>Viridiplantae</taxon>
        <taxon>Streptophyta</taxon>
        <taxon>Embryophyta</taxon>
        <taxon>Tracheophyta</taxon>
        <taxon>Spermatophyta</taxon>
        <taxon>Magnoliopsida</taxon>
        <taxon>Liliopsida</taxon>
        <taxon>Poales</taxon>
        <taxon>Poaceae</taxon>
        <taxon>BOP clade</taxon>
        <taxon>Oryzoideae</taxon>
        <taxon>Oryzeae</taxon>
        <taxon>Oryzinae</taxon>
        <taxon>Oryza</taxon>
        <taxon>Oryza sativa</taxon>
    </lineage>
</organism>
<dbReference type="Proteomes" id="UP000059680">
    <property type="component" value="Chromosome 4"/>
</dbReference>
<dbReference type="InParanoid" id="A0A0P0WAW9"/>
<evidence type="ECO:0000313" key="2">
    <source>
        <dbReference type="Proteomes" id="UP000059680"/>
    </source>
</evidence>
<dbReference type="AlphaFoldDB" id="A0A0P0WAW9"/>
<protein>
    <submittedName>
        <fullName evidence="1">Os04g0443400 protein</fullName>
    </submittedName>
</protein>
<proteinExistence type="predicted"/>
<evidence type="ECO:0000313" key="1">
    <source>
        <dbReference type="EMBL" id="BAS89364.1"/>
    </source>
</evidence>
<reference evidence="2" key="1">
    <citation type="journal article" date="2005" name="Nature">
        <title>The map-based sequence of the rice genome.</title>
        <authorList>
            <consortium name="International rice genome sequencing project (IRGSP)"/>
            <person name="Matsumoto T."/>
            <person name="Wu J."/>
            <person name="Kanamori H."/>
            <person name="Katayose Y."/>
            <person name="Fujisawa M."/>
            <person name="Namiki N."/>
            <person name="Mizuno H."/>
            <person name="Yamamoto K."/>
            <person name="Antonio B.A."/>
            <person name="Baba T."/>
            <person name="Sakata K."/>
            <person name="Nagamura Y."/>
            <person name="Aoki H."/>
            <person name="Arikawa K."/>
            <person name="Arita K."/>
            <person name="Bito T."/>
            <person name="Chiden Y."/>
            <person name="Fujitsuka N."/>
            <person name="Fukunaka R."/>
            <person name="Hamada M."/>
            <person name="Harada C."/>
            <person name="Hayashi A."/>
            <person name="Hijishita S."/>
            <person name="Honda M."/>
            <person name="Hosokawa S."/>
            <person name="Ichikawa Y."/>
            <person name="Idonuma A."/>
            <person name="Iijima M."/>
            <person name="Ikeda M."/>
            <person name="Ikeno M."/>
            <person name="Ito K."/>
            <person name="Ito S."/>
            <person name="Ito T."/>
            <person name="Ito Y."/>
            <person name="Ito Y."/>
            <person name="Iwabuchi A."/>
            <person name="Kamiya K."/>
            <person name="Karasawa W."/>
            <person name="Kurita K."/>
            <person name="Katagiri S."/>
            <person name="Kikuta A."/>
            <person name="Kobayashi H."/>
            <person name="Kobayashi N."/>
            <person name="Machita K."/>
            <person name="Maehara T."/>
            <person name="Masukawa M."/>
            <person name="Mizubayashi T."/>
            <person name="Mukai Y."/>
            <person name="Nagasaki H."/>
            <person name="Nagata Y."/>
            <person name="Naito S."/>
            <person name="Nakashima M."/>
            <person name="Nakama Y."/>
            <person name="Nakamichi Y."/>
            <person name="Nakamura M."/>
            <person name="Meguro A."/>
            <person name="Negishi M."/>
            <person name="Ohta I."/>
            <person name="Ohta T."/>
            <person name="Okamoto M."/>
            <person name="Ono N."/>
            <person name="Saji S."/>
            <person name="Sakaguchi M."/>
            <person name="Sakai K."/>
            <person name="Shibata M."/>
            <person name="Shimokawa T."/>
            <person name="Song J."/>
            <person name="Takazaki Y."/>
            <person name="Terasawa K."/>
            <person name="Tsugane M."/>
            <person name="Tsuji K."/>
            <person name="Ueda S."/>
            <person name="Waki K."/>
            <person name="Yamagata H."/>
            <person name="Yamamoto M."/>
            <person name="Yamamoto S."/>
            <person name="Yamane H."/>
            <person name="Yoshiki S."/>
            <person name="Yoshihara R."/>
            <person name="Yukawa K."/>
            <person name="Zhong H."/>
            <person name="Yano M."/>
            <person name="Yuan Q."/>
            <person name="Ouyang S."/>
            <person name="Liu J."/>
            <person name="Jones K.M."/>
            <person name="Gansberger K."/>
            <person name="Moffat K."/>
            <person name="Hill J."/>
            <person name="Bera J."/>
            <person name="Fadrosh D."/>
            <person name="Jin S."/>
            <person name="Johri S."/>
            <person name="Kim M."/>
            <person name="Overton L."/>
            <person name="Reardon M."/>
            <person name="Tsitrin T."/>
            <person name="Vuong H."/>
            <person name="Weaver B."/>
            <person name="Ciecko A."/>
            <person name="Tallon L."/>
            <person name="Jackson J."/>
            <person name="Pai G."/>
            <person name="Aken S.V."/>
            <person name="Utterback T."/>
            <person name="Reidmuller S."/>
            <person name="Feldblyum T."/>
            <person name="Hsiao J."/>
            <person name="Zismann V."/>
            <person name="Iobst S."/>
            <person name="de Vazeille A.R."/>
            <person name="Buell C.R."/>
            <person name="Ying K."/>
            <person name="Li Y."/>
            <person name="Lu T."/>
            <person name="Huang Y."/>
            <person name="Zhao Q."/>
            <person name="Feng Q."/>
            <person name="Zhang L."/>
            <person name="Zhu J."/>
            <person name="Weng Q."/>
            <person name="Mu J."/>
            <person name="Lu Y."/>
            <person name="Fan D."/>
            <person name="Liu Y."/>
            <person name="Guan J."/>
            <person name="Zhang Y."/>
            <person name="Yu S."/>
            <person name="Liu X."/>
            <person name="Zhang Y."/>
            <person name="Hong G."/>
            <person name="Han B."/>
            <person name="Choisne N."/>
            <person name="Demange N."/>
            <person name="Orjeda G."/>
            <person name="Samain S."/>
            <person name="Cattolico L."/>
            <person name="Pelletier E."/>
            <person name="Couloux A."/>
            <person name="Segurens B."/>
            <person name="Wincker P."/>
            <person name="D'Hont A."/>
            <person name="Scarpelli C."/>
            <person name="Weissenbach J."/>
            <person name="Salanoubat M."/>
            <person name="Quetier F."/>
            <person name="Yu Y."/>
            <person name="Kim H.R."/>
            <person name="Rambo T."/>
            <person name="Currie J."/>
            <person name="Collura K."/>
            <person name="Luo M."/>
            <person name="Yang T."/>
            <person name="Ammiraju J.S.S."/>
            <person name="Engler F."/>
            <person name="Soderlund C."/>
            <person name="Wing R.A."/>
            <person name="Palmer L.E."/>
            <person name="de la Bastide M."/>
            <person name="Spiegel L."/>
            <person name="Nascimento L."/>
            <person name="Zutavern T."/>
            <person name="O'Shaughnessy A."/>
            <person name="Dike S."/>
            <person name="Dedhia N."/>
            <person name="Preston R."/>
            <person name="Balija V."/>
            <person name="McCombie W.R."/>
            <person name="Chow T."/>
            <person name="Chen H."/>
            <person name="Chung M."/>
            <person name="Chen C."/>
            <person name="Shaw J."/>
            <person name="Wu H."/>
            <person name="Hsiao K."/>
            <person name="Chao Y."/>
            <person name="Chu M."/>
            <person name="Cheng C."/>
            <person name="Hour A."/>
            <person name="Lee P."/>
            <person name="Lin S."/>
            <person name="Lin Y."/>
            <person name="Liou J."/>
            <person name="Liu S."/>
            <person name="Hsing Y."/>
            <person name="Raghuvanshi S."/>
            <person name="Mohanty A."/>
            <person name="Bharti A.K."/>
            <person name="Gaur A."/>
            <person name="Gupta V."/>
            <person name="Kumar D."/>
            <person name="Ravi V."/>
            <person name="Vij S."/>
            <person name="Kapur A."/>
            <person name="Khurana P."/>
            <person name="Khurana P."/>
            <person name="Khurana J.P."/>
            <person name="Tyagi A.K."/>
            <person name="Gaikwad K."/>
            <person name="Singh A."/>
            <person name="Dalal V."/>
            <person name="Srivastava S."/>
            <person name="Dixit A."/>
            <person name="Pal A.K."/>
            <person name="Ghazi I.A."/>
            <person name="Yadav M."/>
            <person name="Pandit A."/>
            <person name="Bhargava A."/>
            <person name="Sureshbabu K."/>
            <person name="Batra K."/>
            <person name="Sharma T.R."/>
            <person name="Mohapatra T."/>
            <person name="Singh N.K."/>
            <person name="Messing J."/>
            <person name="Nelson A.B."/>
            <person name="Fuks G."/>
            <person name="Kavchok S."/>
            <person name="Keizer G."/>
            <person name="Linton E."/>
            <person name="Llaca V."/>
            <person name="Song R."/>
            <person name="Tanyolac B."/>
            <person name="Young S."/>
            <person name="Ho-Il K."/>
            <person name="Hahn J.H."/>
            <person name="Sangsakoo G."/>
            <person name="Vanavichit A."/>
            <person name="de Mattos Luiz.A.T."/>
            <person name="Zimmer P.D."/>
            <person name="Malone G."/>
            <person name="Dellagostin O."/>
            <person name="de Oliveira A.C."/>
            <person name="Bevan M."/>
            <person name="Bancroft I."/>
            <person name="Minx P."/>
            <person name="Cordum H."/>
            <person name="Wilson R."/>
            <person name="Cheng Z."/>
            <person name="Jin W."/>
            <person name="Jiang J."/>
            <person name="Leong S.A."/>
            <person name="Iwama H."/>
            <person name="Gojobori T."/>
            <person name="Itoh T."/>
            <person name="Niimura Y."/>
            <person name="Fujii Y."/>
            <person name="Habara T."/>
            <person name="Sakai H."/>
            <person name="Sato Y."/>
            <person name="Wilson G."/>
            <person name="Kumar K."/>
            <person name="McCouch S."/>
            <person name="Juretic N."/>
            <person name="Hoen D."/>
            <person name="Wright S."/>
            <person name="Bruskiewich R."/>
            <person name="Bureau T."/>
            <person name="Miyao A."/>
            <person name="Hirochika H."/>
            <person name="Nishikawa T."/>
            <person name="Kadowaki K."/>
            <person name="Sugiura M."/>
            <person name="Burr B."/>
            <person name="Sasaki T."/>
        </authorList>
    </citation>
    <scope>NUCLEOTIDE SEQUENCE [LARGE SCALE GENOMIC DNA]</scope>
    <source>
        <strain evidence="2">cv. Nipponbare</strain>
    </source>
</reference>
<name>A0A0P0WAW9_ORYSJ</name>
<dbReference type="PaxDb" id="39947-A0A0P0WAW9"/>
<feature type="non-terminal residue" evidence="1">
    <location>
        <position position="1"/>
    </location>
</feature>
<reference evidence="1 2" key="2">
    <citation type="journal article" date="2013" name="Plant Cell Physiol.">
        <title>Rice Annotation Project Database (RAP-DB): an integrative and interactive database for rice genomics.</title>
        <authorList>
            <person name="Sakai H."/>
            <person name="Lee S.S."/>
            <person name="Tanaka T."/>
            <person name="Numa H."/>
            <person name="Kim J."/>
            <person name="Kawahara Y."/>
            <person name="Wakimoto H."/>
            <person name="Yang C.C."/>
            <person name="Iwamoto M."/>
            <person name="Abe T."/>
            <person name="Yamada Y."/>
            <person name="Muto A."/>
            <person name="Inokuchi H."/>
            <person name="Ikemura T."/>
            <person name="Matsumoto T."/>
            <person name="Sasaki T."/>
            <person name="Itoh T."/>
        </authorList>
    </citation>
    <scope>NUCLEOTIDE SEQUENCE [LARGE SCALE GENOMIC DNA]</scope>
    <source>
        <strain evidence="2">cv. Nipponbare</strain>
    </source>
</reference>
<keyword evidence="2" id="KW-1185">Reference proteome</keyword>
<accession>A0A0P0WAW9</accession>
<dbReference type="EMBL" id="AP014960">
    <property type="protein sequence ID" value="BAS89364.1"/>
    <property type="molecule type" value="Genomic_DNA"/>
</dbReference>
<reference evidence="1 2" key="3">
    <citation type="journal article" date="2013" name="Rice">
        <title>Improvement of the Oryza sativa Nipponbare reference genome using next generation sequence and optical map data.</title>
        <authorList>
            <person name="Kawahara Y."/>
            <person name="de la Bastide M."/>
            <person name="Hamilton J.P."/>
            <person name="Kanamori H."/>
            <person name="McCombie W.R."/>
            <person name="Ouyang S."/>
            <person name="Schwartz D.C."/>
            <person name="Tanaka T."/>
            <person name="Wu J."/>
            <person name="Zhou S."/>
            <person name="Childs K.L."/>
            <person name="Davidson R.M."/>
            <person name="Lin H."/>
            <person name="Quesada-Ocampo L."/>
            <person name="Vaillancourt B."/>
            <person name="Sakai H."/>
            <person name="Lee S.S."/>
            <person name="Kim J."/>
            <person name="Numa H."/>
            <person name="Itoh T."/>
            <person name="Buell C.R."/>
            <person name="Matsumoto T."/>
        </authorList>
    </citation>
    <scope>NUCLEOTIDE SEQUENCE [LARGE SCALE GENOMIC DNA]</scope>
    <source>
        <strain evidence="2">cv. Nipponbare</strain>
    </source>
</reference>
<sequence length="109" mass="11924">GEVGEAADEGGVGVRRRLRPVVVAALVRERVVLVRPADDGAGVDVGVGAAGVEVAAEPFLAADVRRVRRHRRHRRPPVVYPLREPRAVAHHVRHPLRVRAQDVVHLRKG</sequence>